<sequence>MAGPVSPNAGVYAVASAAAPRTVLSAATSAPGRAEVPGSRAASAVKVYRYLVAMPVA</sequence>
<protein>
    <submittedName>
        <fullName evidence="1">Uncharacterized protein</fullName>
    </submittedName>
</protein>
<organism evidence="1 2">
    <name type="scientific">Micromonospora rubida</name>
    <dbReference type="NCBI Taxonomy" id="2697657"/>
    <lineage>
        <taxon>Bacteria</taxon>
        <taxon>Bacillati</taxon>
        <taxon>Actinomycetota</taxon>
        <taxon>Actinomycetes</taxon>
        <taxon>Micromonosporales</taxon>
        <taxon>Micromonosporaceae</taxon>
        <taxon>Micromonospora</taxon>
    </lineage>
</organism>
<gene>
    <name evidence="1" type="ORF">ACH4OY_02750</name>
</gene>
<name>A0ABW7SD45_9ACTN</name>
<evidence type="ECO:0000313" key="1">
    <source>
        <dbReference type="EMBL" id="MFI0791610.1"/>
    </source>
</evidence>
<dbReference type="Proteomes" id="UP001611075">
    <property type="component" value="Unassembled WGS sequence"/>
</dbReference>
<dbReference type="EMBL" id="JBIRPU010000001">
    <property type="protein sequence ID" value="MFI0791610.1"/>
    <property type="molecule type" value="Genomic_DNA"/>
</dbReference>
<keyword evidence="2" id="KW-1185">Reference proteome</keyword>
<evidence type="ECO:0000313" key="2">
    <source>
        <dbReference type="Proteomes" id="UP001611075"/>
    </source>
</evidence>
<proteinExistence type="predicted"/>
<comment type="caution">
    <text evidence="1">The sequence shown here is derived from an EMBL/GenBank/DDBJ whole genome shotgun (WGS) entry which is preliminary data.</text>
</comment>
<reference evidence="1 2" key="1">
    <citation type="submission" date="2024-10" db="EMBL/GenBank/DDBJ databases">
        <title>The Natural Products Discovery Center: Release of the First 8490 Sequenced Strains for Exploring Actinobacteria Biosynthetic Diversity.</title>
        <authorList>
            <person name="Kalkreuter E."/>
            <person name="Kautsar S.A."/>
            <person name="Yang D."/>
            <person name="Bader C.D."/>
            <person name="Teijaro C.N."/>
            <person name="Fluegel L."/>
            <person name="Davis C.M."/>
            <person name="Simpson J.R."/>
            <person name="Lauterbach L."/>
            <person name="Steele A.D."/>
            <person name="Gui C."/>
            <person name="Meng S."/>
            <person name="Li G."/>
            <person name="Viehrig K."/>
            <person name="Ye F."/>
            <person name="Su P."/>
            <person name="Kiefer A.F."/>
            <person name="Nichols A."/>
            <person name="Cepeda A.J."/>
            <person name="Yan W."/>
            <person name="Fan B."/>
            <person name="Jiang Y."/>
            <person name="Adhikari A."/>
            <person name="Zheng C.-J."/>
            <person name="Schuster L."/>
            <person name="Cowan T.M."/>
            <person name="Smanski M.J."/>
            <person name="Chevrette M.G."/>
            <person name="De Carvalho L.P.S."/>
            <person name="Shen B."/>
        </authorList>
    </citation>
    <scope>NUCLEOTIDE SEQUENCE [LARGE SCALE GENOMIC DNA]</scope>
    <source>
        <strain evidence="1 2">NPDC021253</strain>
    </source>
</reference>
<accession>A0ABW7SD45</accession>
<dbReference type="RefSeq" id="WP_387026541.1">
    <property type="nucleotide sequence ID" value="NZ_JBIRPU010000001.1"/>
</dbReference>